<proteinExistence type="predicted"/>
<dbReference type="HOGENOM" id="CLU_088884_3_0_6"/>
<feature type="domain" description="Gp5/Type VI secretion system Vgr protein OB-fold" evidence="1">
    <location>
        <begin position="7"/>
        <end position="75"/>
    </location>
</feature>
<evidence type="ECO:0000313" key="6">
    <source>
        <dbReference type="Proteomes" id="UP001194579"/>
    </source>
</evidence>
<dbReference type="Proteomes" id="UP001194579">
    <property type="component" value="Unassembled WGS sequence"/>
</dbReference>
<dbReference type="eggNOG" id="COG4540">
    <property type="taxonomic scope" value="Bacteria"/>
</dbReference>
<evidence type="ECO:0000259" key="2">
    <source>
        <dbReference type="Pfam" id="PF18715"/>
    </source>
</evidence>
<evidence type="ECO:0000313" key="3">
    <source>
        <dbReference type="EMBL" id="AFI90958.1"/>
    </source>
</evidence>
<keyword evidence="6" id="KW-1185">Reference proteome</keyword>
<dbReference type="Pfam" id="PF04717">
    <property type="entry name" value="Phage_base_V"/>
    <property type="match status" value="1"/>
</dbReference>
<dbReference type="STRING" id="1905730.W5S_2875"/>
<protein>
    <submittedName>
        <fullName evidence="3">Phage baseplate assembly protein V</fullName>
    </submittedName>
</protein>
<dbReference type="RefSeq" id="WP_014700496.1">
    <property type="nucleotide sequence ID" value="NC_017845.1"/>
</dbReference>
<name>A0A0H3I4K5_PECPM</name>
<evidence type="ECO:0000259" key="1">
    <source>
        <dbReference type="Pfam" id="PF04717"/>
    </source>
</evidence>
<dbReference type="KEGG" id="pec:W5S_2875"/>
<feature type="domain" description="Phage spike trimer" evidence="2">
    <location>
        <begin position="125"/>
        <end position="169"/>
    </location>
</feature>
<accession>A0A0H3I4K5</accession>
<reference evidence="4" key="4">
    <citation type="submission" date="2024-05" db="EMBL/GenBank/DDBJ databases">
        <title>Identification of Pectobacterium versatile causing blackleg of potato from New York State with a whole genome sequencing approach.</title>
        <authorList>
            <person name="Ma X."/>
            <person name="Swingle B."/>
        </authorList>
    </citation>
    <scope>NUCLEOTIDE SEQUENCE</scope>
    <source>
        <strain evidence="4">NY1588A</strain>
    </source>
</reference>
<dbReference type="NCBIfam" id="TIGR01644">
    <property type="entry name" value="phage_P2_V"/>
    <property type="match status" value="1"/>
</dbReference>
<dbReference type="InterPro" id="IPR037026">
    <property type="entry name" value="Vgr_OB-fold_dom_sf"/>
</dbReference>
<evidence type="ECO:0000313" key="5">
    <source>
        <dbReference type="Proteomes" id="UP000008044"/>
    </source>
</evidence>
<dbReference type="AlphaFoldDB" id="A0A0H3I4K5"/>
<dbReference type="Pfam" id="PF18715">
    <property type="entry name" value="Phage_spike"/>
    <property type="match status" value="1"/>
</dbReference>
<dbReference type="EMBL" id="CP003415">
    <property type="protein sequence ID" value="AFI90958.1"/>
    <property type="molecule type" value="Genomic_DNA"/>
</dbReference>
<gene>
    <name evidence="3" type="ordered locus">W5S_2875</name>
    <name evidence="4" type="ORF">F6Q06_05850</name>
</gene>
<dbReference type="EMBL" id="WABS01000008">
    <property type="protein sequence ID" value="MBI0554018.1"/>
    <property type="molecule type" value="Genomic_DNA"/>
</dbReference>
<sequence length="193" mass="20545">MSLSRRIGTISAVDEVHVMVRVRLPECDNLRTAWLPVLQHNTQNNKDYWLPDIGEQVEVLLDDNGEDGLVLGAIYSAADVPTLSDKDKRAVTFADGAHIEYDRRTHTLTINGGVQHIAISSGTDVVVNAQRVTINAPETTVTGKLLVQGQFTYESGMSGSGGASFSGDVSVSGNVSASGSVMDTGGNSNHHSH</sequence>
<dbReference type="Gene3D" id="6.20.150.10">
    <property type="match status" value="1"/>
</dbReference>
<reference evidence="3 5" key="1">
    <citation type="journal article" date="2012" name="J. Bacteriol.">
        <title>Genome sequence of Pectobacterium sp. strain SCC3193.</title>
        <authorList>
            <person name="Koskinen J.P."/>
            <person name="Laine P."/>
            <person name="Niemi O."/>
            <person name="Nykyri J."/>
            <person name="Harjunpaa H."/>
            <person name="Auvinen P."/>
            <person name="Paulin L."/>
            <person name="Pirhonen M."/>
            <person name="Palva T."/>
            <person name="Holm L."/>
        </authorList>
    </citation>
    <scope>NUCLEOTIDE SEQUENCE [LARGE SCALE GENOMIC DNA]</scope>
    <source>
        <strain evidence="3 5">SCC3193</strain>
    </source>
</reference>
<reference evidence="6" key="3">
    <citation type="submission" date="2023-07" db="EMBL/GenBank/DDBJ databases">
        <title>Identification of Pectobacterium versatile causing blackleg of potato from New York State with a whole genome sequencing approach.</title>
        <authorList>
            <person name="Ma X."/>
            <person name="Swingle B."/>
        </authorList>
    </citation>
    <scope>NUCLEOTIDE SEQUENCE [LARGE SCALE GENOMIC DNA]</scope>
    <source>
        <strain evidence="6">NY1588A</strain>
    </source>
</reference>
<dbReference type="InterPro" id="IPR006531">
    <property type="entry name" value="Gp5/Vgr_OB"/>
</dbReference>
<evidence type="ECO:0000313" key="4">
    <source>
        <dbReference type="EMBL" id="MBI0554018.1"/>
    </source>
</evidence>
<dbReference type="InterPro" id="IPR013046">
    <property type="entry name" value="GpV/Gp45"/>
</dbReference>
<reference evidence="3" key="2">
    <citation type="submission" date="2012-03" db="EMBL/GenBank/DDBJ databases">
        <authorList>
            <person name="Koskinen P."/>
            <person name="Laine P."/>
            <person name="Niemi O."/>
            <person name="Nykyri J."/>
            <person name="Harjunpaa H."/>
            <person name="Auvinen P."/>
            <person name="Paulin L."/>
            <person name="Pirhonen M."/>
            <person name="Palva T."/>
            <person name="Holm L."/>
        </authorList>
    </citation>
    <scope>NUCLEOTIDE SEQUENCE</scope>
    <source>
        <strain evidence="3">SCC3193</strain>
    </source>
</reference>
<dbReference type="Proteomes" id="UP000008044">
    <property type="component" value="Chromosome"/>
</dbReference>
<dbReference type="InterPro" id="IPR040629">
    <property type="entry name" value="Phage_spike"/>
</dbReference>
<organism evidence="3 5">
    <name type="scientific">Pectobacterium parmentieri</name>
    <dbReference type="NCBI Taxonomy" id="1905730"/>
    <lineage>
        <taxon>Bacteria</taxon>
        <taxon>Pseudomonadati</taxon>
        <taxon>Pseudomonadota</taxon>
        <taxon>Gammaproteobacteria</taxon>
        <taxon>Enterobacterales</taxon>
        <taxon>Pectobacteriaceae</taxon>
        <taxon>Pectobacterium</taxon>
    </lineage>
</organism>
<dbReference type="Gene3D" id="2.40.50.230">
    <property type="entry name" value="Gp5 N-terminal domain"/>
    <property type="match status" value="1"/>
</dbReference>
<dbReference type="PATRIC" id="fig|1166016.3.peg.2916"/>